<comment type="caution">
    <text evidence="2">The sequence shown here is derived from an EMBL/GenBank/DDBJ whole genome shotgun (WGS) entry which is preliminary data.</text>
</comment>
<dbReference type="Gene3D" id="2.120.10.30">
    <property type="entry name" value="TolB, C-terminal domain"/>
    <property type="match status" value="1"/>
</dbReference>
<dbReference type="Pfam" id="PF20067">
    <property type="entry name" value="SSL_N"/>
    <property type="match status" value="1"/>
</dbReference>
<dbReference type="InterPro" id="IPR013658">
    <property type="entry name" value="SGL"/>
</dbReference>
<dbReference type="Pfam" id="PF08450">
    <property type="entry name" value="SGL"/>
    <property type="match status" value="1"/>
</dbReference>
<feature type="domain" description="SMP-30/Gluconolactonase/LRE-like region" evidence="1">
    <location>
        <begin position="101"/>
        <end position="269"/>
    </location>
</feature>
<gene>
    <name evidence="2" type="ORF">ACFQ34_04415</name>
</gene>
<dbReference type="InterPro" id="IPR051262">
    <property type="entry name" value="SMP-30/CGR1_Lactonase"/>
</dbReference>
<reference evidence="3" key="1">
    <citation type="journal article" date="2019" name="Int. J. Syst. Evol. Microbiol.">
        <title>The Global Catalogue of Microorganisms (GCM) 10K type strain sequencing project: providing services to taxonomists for standard genome sequencing and annotation.</title>
        <authorList>
            <consortium name="The Broad Institute Genomics Platform"/>
            <consortium name="The Broad Institute Genome Sequencing Center for Infectious Disease"/>
            <person name="Wu L."/>
            <person name="Ma J."/>
        </authorList>
    </citation>
    <scope>NUCLEOTIDE SEQUENCE [LARGE SCALE GENOMIC DNA]</scope>
    <source>
        <strain evidence="3">CCUG 49018</strain>
    </source>
</reference>
<keyword evidence="3" id="KW-1185">Reference proteome</keyword>
<dbReference type="EMBL" id="JBHTMB010000026">
    <property type="protein sequence ID" value="MFD1232519.1"/>
    <property type="molecule type" value="Genomic_DNA"/>
</dbReference>
<accession>A0ABW3VEN8</accession>
<dbReference type="SUPFAM" id="SSF63829">
    <property type="entry name" value="Calcium-dependent phosphotriesterase"/>
    <property type="match status" value="1"/>
</dbReference>
<protein>
    <submittedName>
        <fullName evidence="2">SMP-30/gluconolactonase/LRE family protein</fullName>
    </submittedName>
</protein>
<organism evidence="2 3">
    <name type="scientific">Pseudonocardia benzenivorans</name>
    <dbReference type="NCBI Taxonomy" id="228005"/>
    <lineage>
        <taxon>Bacteria</taxon>
        <taxon>Bacillati</taxon>
        <taxon>Actinomycetota</taxon>
        <taxon>Actinomycetes</taxon>
        <taxon>Pseudonocardiales</taxon>
        <taxon>Pseudonocardiaceae</taxon>
        <taxon>Pseudonocardia</taxon>
    </lineage>
</organism>
<dbReference type="PANTHER" id="PTHR47572">
    <property type="entry name" value="LIPOPROTEIN-RELATED"/>
    <property type="match status" value="1"/>
</dbReference>
<dbReference type="RefSeq" id="WP_339126257.1">
    <property type="nucleotide sequence ID" value="NZ_BAABKS010000085.1"/>
</dbReference>
<dbReference type="InterPro" id="IPR011042">
    <property type="entry name" value="6-blade_b-propeller_TolB-like"/>
</dbReference>
<dbReference type="PANTHER" id="PTHR47572:SF5">
    <property type="entry name" value="BLR2277 PROTEIN"/>
    <property type="match status" value="1"/>
</dbReference>
<evidence type="ECO:0000259" key="1">
    <source>
        <dbReference type="Pfam" id="PF08450"/>
    </source>
</evidence>
<sequence>MLLEGSLSILCPSQLNFPEGVAVDVDGAVWAGGAAGEVYRITGDLFVVPLVKLSGRLLGITPAIGGGVLVCAMDEHRVVRVEADGTVTQVGPGDIPLPNCTAYDQHGNVWITDSGEWVERDGRVLRVDGDGNSTVAADGLAFANGLAFSADWSTLYVAQSEDRDVVAFDVAADGTLSNRRVAISREALGAAVPGDPLTDGVAVDEAGNVYVTLPRADRVVVATPDGRVEVVCLDDGPAKDTAEIDHGQVLRSPTNVAFGGADRRDLYVANLRTRHLAVGRVAVPGLELPGQRR</sequence>
<proteinExistence type="predicted"/>
<name>A0ABW3VEN8_9PSEU</name>
<dbReference type="Proteomes" id="UP001597182">
    <property type="component" value="Unassembled WGS sequence"/>
</dbReference>
<evidence type="ECO:0000313" key="2">
    <source>
        <dbReference type="EMBL" id="MFD1232519.1"/>
    </source>
</evidence>
<evidence type="ECO:0000313" key="3">
    <source>
        <dbReference type="Proteomes" id="UP001597182"/>
    </source>
</evidence>